<evidence type="ECO:0000313" key="1">
    <source>
        <dbReference type="EMBL" id="TNN86963.1"/>
    </source>
</evidence>
<protein>
    <submittedName>
        <fullName evidence="1">Uncharacterized protein</fullName>
    </submittedName>
</protein>
<proteinExistence type="predicted"/>
<name>A0A4Z2JB23_9TELE</name>
<organism evidence="1 2">
    <name type="scientific">Liparis tanakae</name>
    <name type="common">Tanaka's snailfish</name>
    <dbReference type="NCBI Taxonomy" id="230148"/>
    <lineage>
        <taxon>Eukaryota</taxon>
        <taxon>Metazoa</taxon>
        <taxon>Chordata</taxon>
        <taxon>Craniata</taxon>
        <taxon>Vertebrata</taxon>
        <taxon>Euteleostomi</taxon>
        <taxon>Actinopterygii</taxon>
        <taxon>Neopterygii</taxon>
        <taxon>Teleostei</taxon>
        <taxon>Neoteleostei</taxon>
        <taxon>Acanthomorphata</taxon>
        <taxon>Eupercaria</taxon>
        <taxon>Perciformes</taxon>
        <taxon>Cottioidei</taxon>
        <taxon>Cottales</taxon>
        <taxon>Liparidae</taxon>
        <taxon>Liparis</taxon>
    </lineage>
</organism>
<dbReference type="Proteomes" id="UP000314294">
    <property type="component" value="Unassembled WGS sequence"/>
</dbReference>
<comment type="caution">
    <text evidence="1">The sequence shown here is derived from an EMBL/GenBank/DDBJ whole genome shotgun (WGS) entry which is preliminary data.</text>
</comment>
<dbReference type="EMBL" id="SRLO01000012">
    <property type="protein sequence ID" value="TNN86963.1"/>
    <property type="molecule type" value="Genomic_DNA"/>
</dbReference>
<gene>
    <name evidence="1" type="ORF">EYF80_002718</name>
</gene>
<evidence type="ECO:0000313" key="2">
    <source>
        <dbReference type="Proteomes" id="UP000314294"/>
    </source>
</evidence>
<keyword evidence="2" id="KW-1185">Reference proteome</keyword>
<accession>A0A4Z2JB23</accession>
<dbReference type="AlphaFoldDB" id="A0A4Z2JB23"/>
<sequence length="79" mass="8711">MGWLYSPGANGLALQPRVKRLADLKARGFPLLMAGSPCCVNKQRGSVGAGGQQRWLRRSVQWFQTYVQKVTTSICGAMR</sequence>
<reference evidence="1 2" key="1">
    <citation type="submission" date="2019-03" db="EMBL/GenBank/DDBJ databases">
        <title>First draft genome of Liparis tanakae, snailfish: a comprehensive survey of snailfish specific genes.</title>
        <authorList>
            <person name="Kim W."/>
            <person name="Song I."/>
            <person name="Jeong J.-H."/>
            <person name="Kim D."/>
            <person name="Kim S."/>
            <person name="Ryu S."/>
            <person name="Song J.Y."/>
            <person name="Lee S.K."/>
        </authorList>
    </citation>
    <scope>NUCLEOTIDE SEQUENCE [LARGE SCALE GENOMIC DNA]</scope>
    <source>
        <tissue evidence="1">Muscle</tissue>
    </source>
</reference>